<dbReference type="PIRSF" id="PIRSF016487">
    <property type="entry name" value="CYTH_UCP016487"/>
    <property type="match status" value="1"/>
</dbReference>
<dbReference type="InterPro" id="IPR033469">
    <property type="entry name" value="CYTH-like_dom_sf"/>
</dbReference>
<gene>
    <name evidence="4" type="ORF">TRIHO_11040</name>
</gene>
<organism evidence="4 5">
    <name type="scientific">Tritonibacter horizontis</name>
    <dbReference type="NCBI Taxonomy" id="1768241"/>
    <lineage>
        <taxon>Bacteria</taxon>
        <taxon>Pseudomonadati</taxon>
        <taxon>Pseudomonadota</taxon>
        <taxon>Alphaproteobacteria</taxon>
        <taxon>Rhodobacterales</taxon>
        <taxon>Paracoccaceae</taxon>
        <taxon>Tritonibacter</taxon>
    </lineage>
</organism>
<evidence type="ECO:0000313" key="5">
    <source>
        <dbReference type="Proteomes" id="UP000068382"/>
    </source>
</evidence>
<dbReference type="SMART" id="SM01118">
    <property type="entry name" value="CYTH"/>
    <property type="match status" value="1"/>
</dbReference>
<dbReference type="PANTHER" id="PTHR40114">
    <property type="entry name" value="SLR0698 PROTEIN"/>
    <property type="match status" value="1"/>
</dbReference>
<dbReference type="InterPro" id="IPR023577">
    <property type="entry name" value="CYTH_domain"/>
</dbReference>
<keyword evidence="5" id="KW-1185">Reference proteome</keyword>
<evidence type="ECO:0000259" key="3">
    <source>
        <dbReference type="PROSITE" id="PS51707"/>
    </source>
</evidence>
<reference evidence="4 5" key="1">
    <citation type="submission" date="2015-12" db="EMBL/GenBank/DDBJ databases">
        <title>Genome sequence of the marine Rhodobacteraceae strain O3.65, Candidatus Tritonibacter horizontis.</title>
        <authorList>
            <person name="Poehlein A."/>
            <person name="Giebel H.A."/>
            <person name="Voget S."/>
            <person name="Brinkhoff T."/>
        </authorList>
    </citation>
    <scope>NUCLEOTIDE SEQUENCE [LARGE SCALE GENOMIC DNA]</scope>
    <source>
        <strain evidence="4 5">O3.65</strain>
    </source>
</reference>
<accession>A0A132C094</accession>
<dbReference type="EC" id="3.6.1.25" evidence="4"/>
<dbReference type="PANTHER" id="PTHR40114:SF1">
    <property type="entry name" value="SLR0698 PROTEIN"/>
    <property type="match status" value="1"/>
</dbReference>
<feature type="compositionally biased region" description="Low complexity" evidence="2">
    <location>
        <begin position="178"/>
        <end position="187"/>
    </location>
</feature>
<feature type="active site" description="Proton acceptor" evidence="1">
    <location>
        <position position="28"/>
    </location>
</feature>
<protein>
    <submittedName>
        <fullName evidence="4">Inorganic triphosphatase</fullName>
        <ecNumber evidence="4">3.6.1.25</ecNumber>
    </submittedName>
</protein>
<dbReference type="PROSITE" id="PS51707">
    <property type="entry name" value="CYTH"/>
    <property type="match status" value="1"/>
</dbReference>
<comment type="caution">
    <text evidence="4">The sequence shown here is derived from an EMBL/GenBank/DDBJ whole genome shotgun (WGS) entry which is preliminary data.</text>
</comment>
<evidence type="ECO:0000256" key="2">
    <source>
        <dbReference type="SAM" id="MobiDB-lite"/>
    </source>
</evidence>
<dbReference type="Pfam" id="PF01928">
    <property type="entry name" value="CYTH"/>
    <property type="match status" value="1"/>
</dbReference>
<dbReference type="AlphaFoldDB" id="A0A132C094"/>
<dbReference type="CDD" id="cd07761">
    <property type="entry name" value="CYTH-like_CthTTM-like"/>
    <property type="match status" value="1"/>
</dbReference>
<dbReference type="EMBL" id="LPUY01000037">
    <property type="protein sequence ID" value="KUP94018.1"/>
    <property type="molecule type" value="Genomic_DNA"/>
</dbReference>
<proteinExistence type="predicted"/>
<keyword evidence="4" id="KW-0378">Hydrolase</keyword>
<feature type="domain" description="CYTH" evidence="3">
    <location>
        <begin position="1"/>
        <end position="157"/>
    </location>
</feature>
<dbReference type="RefSeq" id="WP_207498636.1">
    <property type="nucleotide sequence ID" value="NZ_LPUY01000037.1"/>
</dbReference>
<dbReference type="InterPro" id="IPR012042">
    <property type="entry name" value="NeuTTM/CthTTM-like"/>
</dbReference>
<feature type="region of interest" description="Disordered" evidence="2">
    <location>
        <begin position="159"/>
        <end position="194"/>
    </location>
</feature>
<dbReference type="Proteomes" id="UP000068382">
    <property type="component" value="Unassembled WGS sequence"/>
</dbReference>
<evidence type="ECO:0000313" key="4">
    <source>
        <dbReference type="EMBL" id="KUP94018.1"/>
    </source>
</evidence>
<name>A0A132C094_9RHOB</name>
<sequence length="194" mass="21275">MKEIERKYLLARRPDLSAAQAEAVRQGYLTVLSDSTELRLRQKGTRYFLTQKGGEGRVREEREAEITQAQFETFWPATAGRRVEKTRWTGQLLPGCDGDPEARLAFELDVFEAGLAPLEMVEVEFADEAAAERFEPPDWFGREVTEDKRFGNRALAVYGLPAGTGLGSGRSDDGSGSGSDSDSGLTSPGQPDPA</sequence>
<evidence type="ECO:0000256" key="1">
    <source>
        <dbReference type="PIRSR" id="PIRSR016487-1"/>
    </source>
</evidence>
<dbReference type="GO" id="GO:0050355">
    <property type="term" value="F:inorganic triphosphate phosphatase activity"/>
    <property type="evidence" value="ECO:0007669"/>
    <property type="project" value="UniProtKB-EC"/>
</dbReference>
<dbReference type="Gene3D" id="2.40.320.10">
    <property type="entry name" value="Hypothetical Protein Pfu-838710-001"/>
    <property type="match status" value="1"/>
</dbReference>
<dbReference type="SUPFAM" id="SSF55154">
    <property type="entry name" value="CYTH-like phosphatases"/>
    <property type="match status" value="1"/>
</dbReference>